<protein>
    <submittedName>
        <fullName evidence="2">Uncharacterized protein</fullName>
    </submittedName>
</protein>
<evidence type="ECO:0000313" key="3">
    <source>
        <dbReference type="Proteomes" id="UP001370490"/>
    </source>
</evidence>
<organism evidence="2 3">
    <name type="scientific">Dillenia turbinata</name>
    <dbReference type="NCBI Taxonomy" id="194707"/>
    <lineage>
        <taxon>Eukaryota</taxon>
        <taxon>Viridiplantae</taxon>
        <taxon>Streptophyta</taxon>
        <taxon>Embryophyta</taxon>
        <taxon>Tracheophyta</taxon>
        <taxon>Spermatophyta</taxon>
        <taxon>Magnoliopsida</taxon>
        <taxon>eudicotyledons</taxon>
        <taxon>Gunneridae</taxon>
        <taxon>Pentapetalae</taxon>
        <taxon>Dilleniales</taxon>
        <taxon>Dilleniaceae</taxon>
        <taxon>Dillenia</taxon>
    </lineage>
</organism>
<dbReference type="AlphaFoldDB" id="A0AAN8ZFT0"/>
<comment type="caution">
    <text evidence="2">The sequence shown here is derived from an EMBL/GenBank/DDBJ whole genome shotgun (WGS) entry which is preliminary data.</text>
</comment>
<feature type="compositionally biased region" description="Basic and acidic residues" evidence="1">
    <location>
        <begin position="161"/>
        <end position="170"/>
    </location>
</feature>
<evidence type="ECO:0000256" key="1">
    <source>
        <dbReference type="SAM" id="MobiDB-lite"/>
    </source>
</evidence>
<feature type="compositionally biased region" description="Basic and acidic residues" evidence="1">
    <location>
        <begin position="48"/>
        <end position="83"/>
    </location>
</feature>
<dbReference type="PANTHER" id="PTHR33828:SF2">
    <property type="entry name" value="NUCLEOLIN"/>
    <property type="match status" value="1"/>
</dbReference>
<evidence type="ECO:0000313" key="2">
    <source>
        <dbReference type="EMBL" id="KAK6939344.1"/>
    </source>
</evidence>
<reference evidence="2 3" key="1">
    <citation type="submission" date="2023-12" db="EMBL/GenBank/DDBJ databases">
        <title>A high-quality genome assembly for Dillenia turbinata (Dilleniales).</title>
        <authorList>
            <person name="Chanderbali A."/>
        </authorList>
    </citation>
    <scope>NUCLEOTIDE SEQUENCE [LARGE SCALE GENOMIC DNA]</scope>
    <source>
        <strain evidence="2">LSX21</strain>
        <tissue evidence="2">Leaf</tissue>
    </source>
</reference>
<dbReference type="PANTHER" id="PTHR33828">
    <property type="entry name" value="OS05G0596200 PROTEIN"/>
    <property type="match status" value="1"/>
</dbReference>
<gene>
    <name evidence="2" type="ORF">RJ641_028875</name>
</gene>
<proteinExistence type="predicted"/>
<accession>A0AAN8ZFT0</accession>
<feature type="compositionally biased region" description="Basic and acidic residues" evidence="1">
    <location>
        <begin position="1"/>
        <end position="15"/>
    </location>
</feature>
<dbReference type="Proteomes" id="UP001370490">
    <property type="component" value="Unassembled WGS sequence"/>
</dbReference>
<feature type="compositionally biased region" description="Acidic residues" evidence="1">
    <location>
        <begin position="184"/>
        <end position="193"/>
    </location>
</feature>
<sequence>MPSEDAKPVRKKEVKEEEAEDEDDKSLGPVRENRKKSASSNSKPPPKLKKEENDDHDFQPKKERKVYDLPGQKRDPPEERDPLRIFYETLYKQVPGCEMAAFWMMESGLLPKDEAKKVLEKKQKKSQQQNLSSPMKTVVSVRRSSDSVIIKKKTASSPDSTQKKKTDSRAPSKQPKKCRVEDSCSGEDFDDDFVLSKKPQKKQKI</sequence>
<name>A0AAN8ZFT0_9MAGN</name>
<keyword evidence="3" id="KW-1185">Reference proteome</keyword>
<feature type="compositionally biased region" description="Low complexity" evidence="1">
    <location>
        <begin position="138"/>
        <end position="148"/>
    </location>
</feature>
<feature type="region of interest" description="Disordered" evidence="1">
    <location>
        <begin position="118"/>
        <end position="205"/>
    </location>
</feature>
<dbReference type="EMBL" id="JBAMMX010000005">
    <property type="protein sequence ID" value="KAK6939344.1"/>
    <property type="molecule type" value="Genomic_DNA"/>
</dbReference>
<feature type="region of interest" description="Disordered" evidence="1">
    <location>
        <begin position="1"/>
        <end position="83"/>
    </location>
</feature>